<evidence type="ECO:0000313" key="1">
    <source>
        <dbReference type="EMBL" id="KAG2915070.1"/>
    </source>
</evidence>
<comment type="caution">
    <text evidence="1">The sequence shown here is derived from an EMBL/GenBank/DDBJ whole genome shotgun (WGS) entry which is preliminary data.</text>
</comment>
<dbReference type="EMBL" id="RCMK01000715">
    <property type="protein sequence ID" value="KAG2915070.1"/>
    <property type="molecule type" value="Genomic_DNA"/>
</dbReference>
<proteinExistence type="predicted"/>
<organism evidence="1 2">
    <name type="scientific">Phytophthora cactorum</name>
    <dbReference type="NCBI Taxonomy" id="29920"/>
    <lineage>
        <taxon>Eukaryota</taxon>
        <taxon>Sar</taxon>
        <taxon>Stramenopiles</taxon>
        <taxon>Oomycota</taxon>
        <taxon>Peronosporomycetes</taxon>
        <taxon>Peronosporales</taxon>
        <taxon>Peronosporaceae</taxon>
        <taxon>Phytophthora</taxon>
    </lineage>
</organism>
<dbReference type="AlphaFoldDB" id="A0A8T1C1I9"/>
<dbReference type="VEuPathDB" id="FungiDB:PC110_g9355"/>
<accession>A0A8T1C1I9</accession>
<evidence type="ECO:0000313" key="2">
    <source>
        <dbReference type="Proteomes" id="UP000736787"/>
    </source>
</evidence>
<name>A0A8T1C1I9_9STRA</name>
<reference evidence="1" key="1">
    <citation type="submission" date="2018-10" db="EMBL/GenBank/DDBJ databases">
        <title>Effector identification in a new, highly contiguous assembly of the strawberry crown rot pathogen Phytophthora cactorum.</title>
        <authorList>
            <person name="Armitage A.D."/>
            <person name="Nellist C.F."/>
            <person name="Bates H."/>
            <person name="Vickerstaff R.J."/>
            <person name="Harrison R.J."/>
        </authorList>
    </citation>
    <scope>NUCLEOTIDE SEQUENCE</scope>
    <source>
        <strain evidence="1">4040</strain>
    </source>
</reference>
<protein>
    <submittedName>
        <fullName evidence="1">Uncharacterized protein</fullName>
    </submittedName>
</protein>
<dbReference type="Proteomes" id="UP000736787">
    <property type="component" value="Unassembled WGS sequence"/>
</dbReference>
<sequence length="128" mass="13560">MESLDEPTHAAAKSATATYAWATTSSVASTSGAATTLGIADRAGGRIRAEDTKARDPDWPVFPKFSGKDTYAGVGADFKSWGGGGFLQRLVAAQQINDGDWPEEFKILALNDKLEGTPLIDLEKMQPG</sequence>
<gene>
    <name evidence="1" type="ORF">PC117_g18135</name>
</gene>